<evidence type="ECO:0008006" key="3">
    <source>
        <dbReference type="Google" id="ProtNLM"/>
    </source>
</evidence>
<dbReference type="Proteomes" id="UP000178374">
    <property type="component" value="Unassembled WGS sequence"/>
</dbReference>
<gene>
    <name evidence="1" type="ORF">A3B85_02590</name>
</gene>
<dbReference type="EMBL" id="MFUA01000004">
    <property type="protein sequence ID" value="OGI77621.1"/>
    <property type="molecule type" value="Genomic_DNA"/>
</dbReference>
<name>A0A1F6W6V8_9BACT</name>
<dbReference type="Pfam" id="PF13177">
    <property type="entry name" value="DNA_pol3_delta2"/>
    <property type="match status" value="1"/>
</dbReference>
<dbReference type="STRING" id="1801750.A3B85_02590"/>
<proteinExistence type="predicted"/>
<dbReference type="Gene3D" id="3.40.50.300">
    <property type="entry name" value="P-loop containing nucleotide triphosphate hydrolases"/>
    <property type="match status" value="1"/>
</dbReference>
<organism evidence="1 2">
    <name type="scientific">Candidatus Nomurabacteria bacterium RIFCSPHIGHO2_02_FULL_37_13</name>
    <dbReference type="NCBI Taxonomy" id="1801750"/>
    <lineage>
        <taxon>Bacteria</taxon>
        <taxon>Candidatus Nomuraibacteriota</taxon>
    </lineage>
</organism>
<evidence type="ECO:0000313" key="1">
    <source>
        <dbReference type="EMBL" id="OGI77621.1"/>
    </source>
</evidence>
<dbReference type="AlphaFoldDB" id="A0A1F6W6V8"/>
<comment type="caution">
    <text evidence="1">The sequence shown here is derived from an EMBL/GenBank/DDBJ whole genome shotgun (WGS) entry which is preliminary data.</text>
</comment>
<accession>A0A1F6W6V8</accession>
<reference evidence="1 2" key="1">
    <citation type="journal article" date="2016" name="Nat. Commun.">
        <title>Thousands of microbial genomes shed light on interconnected biogeochemical processes in an aquifer system.</title>
        <authorList>
            <person name="Anantharaman K."/>
            <person name="Brown C.T."/>
            <person name="Hug L.A."/>
            <person name="Sharon I."/>
            <person name="Castelle C.J."/>
            <person name="Probst A.J."/>
            <person name="Thomas B.C."/>
            <person name="Singh A."/>
            <person name="Wilkins M.J."/>
            <person name="Karaoz U."/>
            <person name="Brodie E.L."/>
            <person name="Williams K.H."/>
            <person name="Hubbard S.S."/>
            <person name="Banfield J.F."/>
        </authorList>
    </citation>
    <scope>NUCLEOTIDE SEQUENCE [LARGE SCALE GENOMIC DNA]</scope>
</reference>
<evidence type="ECO:0000313" key="2">
    <source>
        <dbReference type="Proteomes" id="UP000178374"/>
    </source>
</evidence>
<dbReference type="InterPro" id="IPR027417">
    <property type="entry name" value="P-loop_NTPase"/>
</dbReference>
<dbReference type="SUPFAM" id="SSF52540">
    <property type="entry name" value="P-loop containing nucleoside triphosphate hydrolases"/>
    <property type="match status" value="1"/>
</dbReference>
<sequence>MKIKEHLDKNNFHHAYLIEGARDEIVSEILEFLKNLGIETTGNADVSHISLDSFKIDDARNLKSYAGEKGFSLGHSATGEASEKKIFIISTNSFLLEAQNSLLKMFEEPVENTHFFLIIPDASALLKTFISRFYFIPTKSDLTEKIKNAEQFINMSLQKRIDFIKELLMEEEIEKEIISTDSTRAKSLKFLNNLEFVLHKKLISRSILDISFIPSFYQIFKVREYLRQPGSSTKTLMESVALVVPVLQ</sequence>
<protein>
    <recommendedName>
        <fullName evidence="3">DNA polymerase III delta N-terminal domain-containing protein</fullName>
    </recommendedName>
</protein>